<keyword evidence="3" id="KW-0408">Iron</keyword>
<dbReference type="InterPro" id="IPR036396">
    <property type="entry name" value="Cyt_P450_sf"/>
</dbReference>
<dbReference type="Gene3D" id="1.10.630.10">
    <property type="entry name" value="Cytochrome P450"/>
    <property type="match status" value="1"/>
</dbReference>
<dbReference type="GO" id="GO:0005506">
    <property type="term" value="F:iron ion binding"/>
    <property type="evidence" value="ECO:0007669"/>
    <property type="project" value="InterPro"/>
</dbReference>
<dbReference type="GO" id="GO:0004497">
    <property type="term" value="F:monooxygenase activity"/>
    <property type="evidence" value="ECO:0007669"/>
    <property type="project" value="InterPro"/>
</dbReference>
<name>A0AAN8Z5A5_9MAGN</name>
<dbReference type="Proteomes" id="UP001370490">
    <property type="component" value="Unassembled WGS sequence"/>
</dbReference>
<evidence type="ECO:0000313" key="4">
    <source>
        <dbReference type="EMBL" id="KAK6921153.1"/>
    </source>
</evidence>
<dbReference type="GO" id="GO:0020037">
    <property type="term" value="F:heme binding"/>
    <property type="evidence" value="ECO:0007669"/>
    <property type="project" value="InterPro"/>
</dbReference>
<protein>
    <submittedName>
        <fullName evidence="4">Uncharacterized protein</fullName>
    </submittedName>
</protein>
<accession>A0AAN8Z5A5</accession>
<dbReference type="EMBL" id="JBAMMX010000020">
    <property type="protein sequence ID" value="KAK6921153.1"/>
    <property type="molecule type" value="Genomic_DNA"/>
</dbReference>
<comment type="similarity">
    <text evidence="1">Belongs to the cytochrome P450 family.</text>
</comment>
<sequence length="190" mass="21380">MGSARTLDVSSPEIAEEIVKTHDTVFANRHKPMTLNRASKYNLPPSPLKLPLLGNFHKIGSLPYRSLRALSDSFRELFPYIGWMDKITGFDSKLEKIFKLVDGFLDRAIKEYKYKKNDNENKVFIEALLNLKKASVDGGDLTQETIKGILLGPVGEVAKYVKVSNDRQGTGTRWQSSVIRYCPMPELGST</sequence>
<gene>
    <name evidence="4" type="ORF">RJ641_014831</name>
</gene>
<dbReference type="PANTHER" id="PTHR47955">
    <property type="entry name" value="CYTOCHROME P450 FAMILY 71 PROTEIN"/>
    <property type="match status" value="1"/>
</dbReference>
<keyword evidence="2" id="KW-0479">Metal-binding</keyword>
<keyword evidence="5" id="KW-1185">Reference proteome</keyword>
<evidence type="ECO:0000256" key="1">
    <source>
        <dbReference type="ARBA" id="ARBA00010617"/>
    </source>
</evidence>
<organism evidence="4 5">
    <name type="scientific">Dillenia turbinata</name>
    <dbReference type="NCBI Taxonomy" id="194707"/>
    <lineage>
        <taxon>Eukaryota</taxon>
        <taxon>Viridiplantae</taxon>
        <taxon>Streptophyta</taxon>
        <taxon>Embryophyta</taxon>
        <taxon>Tracheophyta</taxon>
        <taxon>Spermatophyta</taxon>
        <taxon>Magnoliopsida</taxon>
        <taxon>eudicotyledons</taxon>
        <taxon>Gunneridae</taxon>
        <taxon>Pentapetalae</taxon>
        <taxon>Dilleniales</taxon>
        <taxon>Dilleniaceae</taxon>
        <taxon>Dillenia</taxon>
    </lineage>
</organism>
<evidence type="ECO:0000256" key="3">
    <source>
        <dbReference type="ARBA" id="ARBA00023004"/>
    </source>
</evidence>
<evidence type="ECO:0000256" key="2">
    <source>
        <dbReference type="ARBA" id="ARBA00022723"/>
    </source>
</evidence>
<dbReference type="AlphaFoldDB" id="A0AAN8Z5A5"/>
<dbReference type="SUPFAM" id="SSF48264">
    <property type="entry name" value="Cytochrome P450"/>
    <property type="match status" value="1"/>
</dbReference>
<dbReference type="GO" id="GO:0016705">
    <property type="term" value="F:oxidoreductase activity, acting on paired donors, with incorporation or reduction of molecular oxygen"/>
    <property type="evidence" value="ECO:0007669"/>
    <property type="project" value="InterPro"/>
</dbReference>
<reference evidence="4 5" key="1">
    <citation type="submission" date="2023-12" db="EMBL/GenBank/DDBJ databases">
        <title>A high-quality genome assembly for Dillenia turbinata (Dilleniales).</title>
        <authorList>
            <person name="Chanderbali A."/>
        </authorList>
    </citation>
    <scope>NUCLEOTIDE SEQUENCE [LARGE SCALE GENOMIC DNA]</scope>
    <source>
        <strain evidence="4">LSX21</strain>
        <tissue evidence="4">Leaf</tissue>
    </source>
</reference>
<proteinExistence type="inferred from homology"/>
<evidence type="ECO:0000313" key="5">
    <source>
        <dbReference type="Proteomes" id="UP001370490"/>
    </source>
</evidence>
<comment type="caution">
    <text evidence="4">The sequence shown here is derived from an EMBL/GenBank/DDBJ whole genome shotgun (WGS) entry which is preliminary data.</text>
</comment>